<organism evidence="9 10">
    <name type="scientific">Candidatus Avoscillospira stercoripullorum</name>
    <dbReference type="NCBI Taxonomy" id="2840709"/>
    <lineage>
        <taxon>Bacteria</taxon>
        <taxon>Bacillati</taxon>
        <taxon>Bacillota</taxon>
        <taxon>Clostridia</taxon>
        <taxon>Eubacteriales</taxon>
        <taxon>Oscillospiraceae</taxon>
        <taxon>Oscillospiraceae incertae sedis</taxon>
        <taxon>Candidatus Avoscillospira</taxon>
    </lineage>
</organism>
<keyword evidence="4 7" id="KW-0233">DNA recombination</keyword>
<dbReference type="InterPro" id="IPR012340">
    <property type="entry name" value="NA-bd_OB-fold"/>
</dbReference>
<evidence type="ECO:0000256" key="2">
    <source>
        <dbReference type="ARBA" id="ARBA00021310"/>
    </source>
</evidence>
<evidence type="ECO:0000313" key="10">
    <source>
        <dbReference type="Proteomes" id="UP000824258"/>
    </source>
</evidence>
<evidence type="ECO:0000256" key="6">
    <source>
        <dbReference type="ARBA" id="ARBA00033409"/>
    </source>
</evidence>
<comment type="caution">
    <text evidence="9">The sequence shown here is derived from an EMBL/GenBank/DDBJ whole genome shotgun (WGS) entry which is preliminary data.</text>
</comment>
<evidence type="ECO:0000256" key="7">
    <source>
        <dbReference type="HAMAP-Rule" id="MF_00201"/>
    </source>
</evidence>
<comment type="function">
    <text evidence="7">Involved in DNA repair and RecF pathway recombination.</text>
</comment>
<dbReference type="Pfam" id="PF11967">
    <property type="entry name" value="RecO_N"/>
    <property type="match status" value="1"/>
</dbReference>
<dbReference type="AlphaFoldDB" id="A0A9D1D6J2"/>
<protein>
    <recommendedName>
        <fullName evidence="2 7">DNA repair protein RecO</fullName>
    </recommendedName>
    <alternativeName>
        <fullName evidence="6 7">Recombination protein O</fullName>
    </alternativeName>
</protein>
<dbReference type="InterPro" id="IPR022572">
    <property type="entry name" value="DNA_rep/recomb_RecO_N"/>
</dbReference>
<proteinExistence type="inferred from homology"/>
<dbReference type="Gene3D" id="1.20.1440.120">
    <property type="entry name" value="Recombination protein O, C-terminal domain"/>
    <property type="match status" value="1"/>
</dbReference>
<evidence type="ECO:0000259" key="8">
    <source>
        <dbReference type="Pfam" id="PF11967"/>
    </source>
</evidence>
<dbReference type="Proteomes" id="UP000824258">
    <property type="component" value="Unassembled WGS sequence"/>
</dbReference>
<dbReference type="HAMAP" id="MF_00201">
    <property type="entry name" value="RecO"/>
    <property type="match status" value="1"/>
</dbReference>
<evidence type="ECO:0000256" key="3">
    <source>
        <dbReference type="ARBA" id="ARBA00022763"/>
    </source>
</evidence>
<evidence type="ECO:0000256" key="1">
    <source>
        <dbReference type="ARBA" id="ARBA00007452"/>
    </source>
</evidence>
<reference evidence="9" key="1">
    <citation type="submission" date="2020-10" db="EMBL/GenBank/DDBJ databases">
        <authorList>
            <person name="Gilroy R."/>
        </authorList>
    </citation>
    <scope>NUCLEOTIDE SEQUENCE</scope>
    <source>
        <strain evidence="9">ChiHjej9B8-7071</strain>
    </source>
</reference>
<dbReference type="EMBL" id="DVGD01000058">
    <property type="protein sequence ID" value="HIR09175.1"/>
    <property type="molecule type" value="Genomic_DNA"/>
</dbReference>
<feature type="domain" description="DNA replication/recombination mediator RecO N-terminal" evidence="8">
    <location>
        <begin position="1"/>
        <end position="66"/>
    </location>
</feature>
<dbReference type="Gene3D" id="6.20.220.20">
    <property type="entry name" value="Recombination protein O, zinc-binding domain"/>
    <property type="match status" value="1"/>
</dbReference>
<reference evidence="9" key="2">
    <citation type="journal article" date="2021" name="PeerJ">
        <title>Extensive microbial diversity within the chicken gut microbiome revealed by metagenomics and culture.</title>
        <authorList>
            <person name="Gilroy R."/>
            <person name="Ravi A."/>
            <person name="Getino M."/>
            <person name="Pursley I."/>
            <person name="Horton D.L."/>
            <person name="Alikhan N.F."/>
            <person name="Baker D."/>
            <person name="Gharbi K."/>
            <person name="Hall N."/>
            <person name="Watson M."/>
            <person name="Adriaenssens E.M."/>
            <person name="Foster-Nyarko E."/>
            <person name="Jarju S."/>
            <person name="Secka A."/>
            <person name="Antonio M."/>
            <person name="Oren A."/>
            <person name="Chaudhuri R.R."/>
            <person name="La Ragione R."/>
            <person name="Hildebrand F."/>
            <person name="Pallen M.J."/>
        </authorList>
    </citation>
    <scope>NUCLEOTIDE SEQUENCE</scope>
    <source>
        <strain evidence="9">ChiHjej9B8-7071</strain>
    </source>
</reference>
<evidence type="ECO:0000313" key="9">
    <source>
        <dbReference type="EMBL" id="HIR09175.1"/>
    </source>
</evidence>
<dbReference type="Pfam" id="PF02565">
    <property type="entry name" value="RecO_C"/>
    <property type="match status" value="1"/>
</dbReference>
<dbReference type="SUPFAM" id="SSF57863">
    <property type="entry name" value="ArfGap/RecO-like zinc finger"/>
    <property type="match status" value="1"/>
</dbReference>
<dbReference type="InterPro" id="IPR042242">
    <property type="entry name" value="RecO_C"/>
</dbReference>
<dbReference type="NCBIfam" id="TIGR00613">
    <property type="entry name" value="reco"/>
    <property type="match status" value="1"/>
</dbReference>
<evidence type="ECO:0000256" key="4">
    <source>
        <dbReference type="ARBA" id="ARBA00023172"/>
    </source>
</evidence>
<comment type="similarity">
    <text evidence="1 7">Belongs to the RecO family.</text>
</comment>
<evidence type="ECO:0000256" key="5">
    <source>
        <dbReference type="ARBA" id="ARBA00023204"/>
    </source>
</evidence>
<dbReference type="PANTHER" id="PTHR33991">
    <property type="entry name" value="DNA REPAIR PROTEIN RECO"/>
    <property type="match status" value="1"/>
</dbReference>
<dbReference type="InterPro" id="IPR037278">
    <property type="entry name" value="ARFGAP/RecO"/>
</dbReference>
<sequence length="250" mass="27628">MYTKTLGLVLRETEYKDADKLLTVLTQERGKVTMRARGVRSRSSRLKSGCQLLAYSEFTVFESRGKITVDEAVAQELFLPLRQDIELLSLASYFAQVAEVLSPEEDPDPALLSLTLNALAALCRPGVVQRQVKAAFELRAACLSGYEPLLSGCVVCGSETPDRFCISGGFLQCSTCRQEEDIGLRLPVSPGTLAAMRYLAACPPKRVFAFQLGEQSLKELSDIAETYLLTHLERGFFTLDFYKSLGLHTP</sequence>
<dbReference type="InterPro" id="IPR003717">
    <property type="entry name" value="RecO"/>
</dbReference>
<dbReference type="SUPFAM" id="SSF50249">
    <property type="entry name" value="Nucleic acid-binding proteins"/>
    <property type="match status" value="1"/>
</dbReference>
<dbReference type="PANTHER" id="PTHR33991:SF1">
    <property type="entry name" value="DNA REPAIR PROTEIN RECO"/>
    <property type="match status" value="1"/>
</dbReference>
<dbReference type="GO" id="GO:0006302">
    <property type="term" value="P:double-strand break repair"/>
    <property type="evidence" value="ECO:0007669"/>
    <property type="project" value="TreeGrafter"/>
</dbReference>
<dbReference type="GO" id="GO:0006310">
    <property type="term" value="P:DNA recombination"/>
    <property type="evidence" value="ECO:0007669"/>
    <property type="project" value="UniProtKB-UniRule"/>
</dbReference>
<name>A0A9D1D6J2_9FIRM</name>
<keyword evidence="3 7" id="KW-0227">DNA damage</keyword>
<gene>
    <name evidence="7 9" type="primary">recO</name>
    <name evidence="9" type="ORF">IAA70_02090</name>
</gene>
<dbReference type="Gene3D" id="2.40.50.140">
    <property type="entry name" value="Nucleic acid-binding proteins"/>
    <property type="match status" value="1"/>
</dbReference>
<keyword evidence="5 7" id="KW-0234">DNA repair</keyword>
<accession>A0A9D1D6J2</accession>
<dbReference type="GO" id="GO:0043590">
    <property type="term" value="C:bacterial nucleoid"/>
    <property type="evidence" value="ECO:0007669"/>
    <property type="project" value="TreeGrafter"/>
</dbReference>